<gene>
    <name evidence="2" type="ORF">SETIT_8G243000v2</name>
</gene>
<reference evidence="2" key="2">
    <citation type="submission" date="2015-07" db="EMBL/GenBank/DDBJ databases">
        <authorList>
            <person name="Noorani M."/>
        </authorList>
    </citation>
    <scope>NUCLEOTIDE SEQUENCE</scope>
    <source>
        <strain evidence="2">Yugu1</strain>
    </source>
</reference>
<dbReference type="EMBL" id="CM003535">
    <property type="protein sequence ID" value="RCV39676.1"/>
    <property type="molecule type" value="Genomic_DNA"/>
</dbReference>
<dbReference type="Gramene" id="KQK95923">
    <property type="protein sequence ID" value="KQK95923"/>
    <property type="gene ID" value="SETIT_027254mg"/>
</dbReference>
<protein>
    <submittedName>
        <fullName evidence="2 3">Uncharacterized protein</fullName>
    </submittedName>
</protein>
<organism evidence="3 4">
    <name type="scientific">Setaria italica</name>
    <name type="common">Foxtail millet</name>
    <name type="synonym">Panicum italicum</name>
    <dbReference type="NCBI Taxonomy" id="4555"/>
    <lineage>
        <taxon>Eukaryota</taxon>
        <taxon>Viridiplantae</taxon>
        <taxon>Streptophyta</taxon>
        <taxon>Embryophyta</taxon>
        <taxon>Tracheophyta</taxon>
        <taxon>Spermatophyta</taxon>
        <taxon>Magnoliopsida</taxon>
        <taxon>Liliopsida</taxon>
        <taxon>Poales</taxon>
        <taxon>Poaceae</taxon>
        <taxon>PACMAD clade</taxon>
        <taxon>Panicoideae</taxon>
        <taxon>Panicodae</taxon>
        <taxon>Paniceae</taxon>
        <taxon>Cenchrinae</taxon>
        <taxon>Setaria</taxon>
    </lineage>
</organism>
<dbReference type="HOGENOM" id="CLU_3160947_0_0_1"/>
<dbReference type="Proteomes" id="UP000004995">
    <property type="component" value="Unassembled WGS sequence"/>
</dbReference>
<evidence type="ECO:0000313" key="4">
    <source>
        <dbReference type="Proteomes" id="UP000004995"/>
    </source>
</evidence>
<evidence type="ECO:0000313" key="3">
    <source>
        <dbReference type="EnsemblPlants" id="KQK95923"/>
    </source>
</evidence>
<dbReference type="EMBL" id="CM003535">
    <property type="protein sequence ID" value="RCV39677.1"/>
    <property type="molecule type" value="Genomic_DNA"/>
</dbReference>
<keyword evidence="4" id="KW-1185">Reference proteome</keyword>
<dbReference type="AlphaFoldDB" id="K3ZKZ8"/>
<reference evidence="2 4" key="1">
    <citation type="journal article" date="2012" name="Nat. Biotechnol.">
        <title>Reference genome sequence of the model plant Setaria.</title>
        <authorList>
            <person name="Bennetzen J.L."/>
            <person name="Schmutz J."/>
            <person name="Wang H."/>
            <person name="Percifield R."/>
            <person name="Hawkins J."/>
            <person name="Pontaroli A.C."/>
            <person name="Estep M."/>
            <person name="Feng L."/>
            <person name="Vaughn J.N."/>
            <person name="Grimwood J."/>
            <person name="Jenkins J."/>
            <person name="Barry K."/>
            <person name="Lindquist E."/>
            <person name="Hellsten U."/>
            <person name="Deshpande S."/>
            <person name="Wang X."/>
            <person name="Wu X."/>
            <person name="Mitros T."/>
            <person name="Triplett J."/>
            <person name="Yang X."/>
            <person name="Ye C.Y."/>
            <person name="Mauro-Herrera M."/>
            <person name="Wang L."/>
            <person name="Li P."/>
            <person name="Sharma M."/>
            <person name="Sharma R."/>
            <person name="Ronald P.C."/>
            <person name="Panaud O."/>
            <person name="Kellogg E.A."/>
            <person name="Brutnell T.P."/>
            <person name="Doust A.N."/>
            <person name="Tuskan G.A."/>
            <person name="Rokhsar D."/>
            <person name="Devos K.M."/>
        </authorList>
    </citation>
    <scope>NUCLEOTIDE SEQUENCE [LARGE SCALE GENOMIC DNA]</scope>
    <source>
        <strain evidence="4">cv. Yugu1</strain>
        <strain evidence="2">Yugu1</strain>
    </source>
</reference>
<proteinExistence type="predicted"/>
<feature type="region of interest" description="Disordered" evidence="1">
    <location>
        <begin position="28"/>
        <end position="48"/>
    </location>
</feature>
<dbReference type="EMBL" id="AGNK02005251">
    <property type="status" value="NOT_ANNOTATED_CDS"/>
    <property type="molecule type" value="Genomic_DNA"/>
</dbReference>
<evidence type="ECO:0000313" key="2">
    <source>
        <dbReference type="EMBL" id="RCV39676.1"/>
    </source>
</evidence>
<dbReference type="EnsemblPlants" id="KQK95923">
    <property type="protein sequence ID" value="KQK95923"/>
    <property type="gene ID" value="SETIT_027254mg"/>
</dbReference>
<name>K3ZKZ8_SETIT</name>
<sequence>MMKAMNRAAVCNLDALKENRMVVDSCVSLQSPSSPANMMPGSRGTSTW</sequence>
<accession>K3ZKZ8</accession>
<evidence type="ECO:0000256" key="1">
    <source>
        <dbReference type="SAM" id="MobiDB-lite"/>
    </source>
</evidence>
<dbReference type="EMBL" id="CM003535">
    <property type="protein sequence ID" value="RCV39678.1"/>
    <property type="molecule type" value="Genomic_DNA"/>
</dbReference>
<reference evidence="3" key="3">
    <citation type="submission" date="2018-08" db="UniProtKB">
        <authorList>
            <consortium name="EnsemblPlants"/>
        </authorList>
    </citation>
    <scope>IDENTIFICATION</scope>
    <source>
        <strain evidence="3">Yugu1</strain>
    </source>
</reference>